<dbReference type="GO" id="GO:0016787">
    <property type="term" value="F:hydrolase activity"/>
    <property type="evidence" value="ECO:0007669"/>
    <property type="project" value="UniProtKB-KW"/>
</dbReference>
<dbReference type="RefSeq" id="WP_181550987.1">
    <property type="nucleotide sequence ID" value="NZ_JACDUS010000003.1"/>
</dbReference>
<sequence>MSDQKKKQLQNQLAEVEKQLADLNERIPPHSVKPVFIRQLDELEQQRDDIQKQLRQLENPADSAFTGENQ</sequence>
<reference evidence="2 3" key="1">
    <citation type="submission" date="2020-07" db="EMBL/GenBank/DDBJ databases">
        <title>Genomic Encyclopedia of Type Strains, Phase IV (KMG-IV): sequencing the most valuable type-strain genomes for metagenomic binning, comparative biology and taxonomic classification.</title>
        <authorList>
            <person name="Goeker M."/>
        </authorList>
    </citation>
    <scope>NUCLEOTIDE SEQUENCE [LARGE SCALE GENOMIC DNA]</scope>
    <source>
        <strain evidence="2 3">DSM 17721</strain>
    </source>
</reference>
<protein>
    <submittedName>
        <fullName evidence="2">Peptidoglycan hydrolase CwlO-like protein</fullName>
    </submittedName>
</protein>
<name>A0A7W0C8Y5_9BACT</name>
<organism evidence="2 3">
    <name type="scientific">Desulfosalsimonas propionicica</name>
    <dbReference type="NCBI Taxonomy" id="332175"/>
    <lineage>
        <taxon>Bacteria</taxon>
        <taxon>Pseudomonadati</taxon>
        <taxon>Thermodesulfobacteriota</taxon>
        <taxon>Desulfobacteria</taxon>
        <taxon>Desulfobacterales</taxon>
        <taxon>Desulfosalsimonadaceae</taxon>
        <taxon>Desulfosalsimonas</taxon>
    </lineage>
</organism>
<evidence type="ECO:0000313" key="3">
    <source>
        <dbReference type="Proteomes" id="UP000525298"/>
    </source>
</evidence>
<dbReference type="Proteomes" id="UP000525298">
    <property type="component" value="Unassembled WGS sequence"/>
</dbReference>
<feature type="coiled-coil region" evidence="1">
    <location>
        <begin position="6"/>
        <end position="60"/>
    </location>
</feature>
<comment type="caution">
    <text evidence="2">The sequence shown here is derived from an EMBL/GenBank/DDBJ whole genome shotgun (WGS) entry which is preliminary data.</text>
</comment>
<keyword evidence="1" id="KW-0175">Coiled coil</keyword>
<evidence type="ECO:0000313" key="2">
    <source>
        <dbReference type="EMBL" id="MBA2881341.1"/>
    </source>
</evidence>
<keyword evidence="3" id="KW-1185">Reference proteome</keyword>
<dbReference type="AlphaFoldDB" id="A0A7W0C8Y5"/>
<gene>
    <name evidence="2" type="ORF">HNR65_001667</name>
</gene>
<keyword evidence="2" id="KW-0378">Hydrolase</keyword>
<evidence type="ECO:0000256" key="1">
    <source>
        <dbReference type="SAM" id="Coils"/>
    </source>
</evidence>
<proteinExistence type="predicted"/>
<accession>A0A7W0C8Y5</accession>
<dbReference type="EMBL" id="JACDUS010000003">
    <property type="protein sequence ID" value="MBA2881341.1"/>
    <property type="molecule type" value="Genomic_DNA"/>
</dbReference>